<protein>
    <submittedName>
        <fullName evidence="1">Uncharacterized protein</fullName>
    </submittedName>
</protein>
<dbReference type="EMBL" id="CP088295">
    <property type="protein sequence ID" value="UUY03982.1"/>
    <property type="molecule type" value="Genomic_DNA"/>
</dbReference>
<proteinExistence type="predicted"/>
<sequence length="67" mass="7478">MGTRFQRRTVELPEGIAALGNDAIDTVHTLVHQAERRQAHELREALERTLKIVPRPLRGAVKKVVGA</sequence>
<name>A0ABY5PHX0_9ACTN</name>
<dbReference type="Proteomes" id="UP001058860">
    <property type="component" value="Chromosome"/>
</dbReference>
<accession>A0ABY5PHX0</accession>
<evidence type="ECO:0000313" key="2">
    <source>
        <dbReference type="Proteomes" id="UP001058860"/>
    </source>
</evidence>
<gene>
    <name evidence="1" type="ORF">LRS13_00175</name>
</gene>
<dbReference type="RefSeq" id="WP_353864480.1">
    <property type="nucleotide sequence ID" value="NZ_CP088295.1"/>
</dbReference>
<organism evidence="1 2">
    <name type="scientific">Svornostia abyssi</name>
    <dbReference type="NCBI Taxonomy" id="2898438"/>
    <lineage>
        <taxon>Bacteria</taxon>
        <taxon>Bacillati</taxon>
        <taxon>Actinomycetota</taxon>
        <taxon>Thermoleophilia</taxon>
        <taxon>Solirubrobacterales</taxon>
        <taxon>Baekduiaceae</taxon>
        <taxon>Svornostia</taxon>
    </lineage>
</organism>
<reference evidence="2" key="1">
    <citation type="submission" date="2021-11" db="EMBL/GenBank/DDBJ databases">
        <title>Cultivation dependent microbiological survey of springs from the worlds oldest radium mine currently devoted to the extraction of radon-saturated water.</title>
        <authorList>
            <person name="Kapinusova G."/>
            <person name="Smrhova T."/>
            <person name="Strejcek M."/>
            <person name="Suman J."/>
            <person name="Jani K."/>
            <person name="Pajer P."/>
            <person name="Uhlik O."/>
        </authorList>
    </citation>
    <scope>NUCLEOTIDE SEQUENCE [LARGE SCALE GENOMIC DNA]</scope>
    <source>
        <strain evidence="2">J379</strain>
    </source>
</reference>
<evidence type="ECO:0000313" key="1">
    <source>
        <dbReference type="EMBL" id="UUY03982.1"/>
    </source>
</evidence>
<keyword evidence="2" id="KW-1185">Reference proteome</keyword>